<dbReference type="Proteomes" id="UP000705823">
    <property type="component" value="Unassembled WGS sequence"/>
</dbReference>
<keyword evidence="8" id="KW-0418">Kinase</keyword>
<comment type="caution">
    <text evidence="17">The sequence shown here is derived from an EMBL/GenBank/DDBJ whole genome shotgun (WGS) entry which is preliminary data.</text>
</comment>
<dbReference type="InterPro" id="IPR000014">
    <property type="entry name" value="PAS"/>
</dbReference>
<organism evidence="17 18">
    <name type="scientific">Halonotius terrestris</name>
    <dbReference type="NCBI Taxonomy" id="2487750"/>
    <lineage>
        <taxon>Archaea</taxon>
        <taxon>Methanobacteriati</taxon>
        <taxon>Methanobacteriota</taxon>
        <taxon>Stenosarchaea group</taxon>
        <taxon>Halobacteria</taxon>
        <taxon>Halobacteriales</taxon>
        <taxon>Haloferacaceae</taxon>
        <taxon>Halonotius</taxon>
    </lineage>
</organism>
<dbReference type="InterPro" id="IPR003594">
    <property type="entry name" value="HATPase_dom"/>
</dbReference>
<dbReference type="InterPro" id="IPR001789">
    <property type="entry name" value="Sig_transdc_resp-reg_receiver"/>
</dbReference>
<keyword evidence="4 13" id="KW-0597">Phosphoprotein</keyword>
<keyword evidence="7" id="KW-0547">Nucleotide-binding</keyword>
<reference evidence="17" key="1">
    <citation type="submission" date="2019-02" db="EMBL/GenBank/DDBJ databases">
        <title>Halonotius sp. a new haloarchaeum isolated from saline soil.</title>
        <authorList>
            <person name="Duran-Viseras A."/>
            <person name="Sanchez-Porro C."/>
            <person name="Ventosa A."/>
        </authorList>
    </citation>
    <scope>NUCLEOTIDE SEQUENCE</scope>
    <source>
        <strain evidence="17">F15B</strain>
    </source>
</reference>
<keyword evidence="10" id="KW-1133">Transmembrane helix</keyword>
<dbReference type="SUPFAM" id="SSF55874">
    <property type="entry name" value="ATPase domain of HSP90 chaperone/DNA topoisomerase II/histidine kinase"/>
    <property type="match status" value="1"/>
</dbReference>
<dbReference type="GO" id="GO:0016020">
    <property type="term" value="C:membrane"/>
    <property type="evidence" value="ECO:0007669"/>
    <property type="project" value="UniProtKB-SubCell"/>
</dbReference>
<dbReference type="InterPro" id="IPR035965">
    <property type="entry name" value="PAS-like_dom_sf"/>
</dbReference>
<dbReference type="InterPro" id="IPR011006">
    <property type="entry name" value="CheY-like_superfamily"/>
</dbReference>
<feature type="domain" description="PAS" evidence="16">
    <location>
        <begin position="131"/>
        <end position="185"/>
    </location>
</feature>
<evidence type="ECO:0000313" key="18">
    <source>
        <dbReference type="Proteomes" id="UP000705823"/>
    </source>
</evidence>
<evidence type="ECO:0000256" key="7">
    <source>
        <dbReference type="ARBA" id="ARBA00022741"/>
    </source>
</evidence>
<evidence type="ECO:0000256" key="5">
    <source>
        <dbReference type="ARBA" id="ARBA00022679"/>
    </source>
</evidence>
<dbReference type="EMBL" id="RKLU01000004">
    <property type="protein sequence ID" value="TQQ80020.1"/>
    <property type="molecule type" value="Genomic_DNA"/>
</dbReference>
<dbReference type="PROSITE" id="PS50112">
    <property type="entry name" value="PAS"/>
    <property type="match status" value="1"/>
</dbReference>
<keyword evidence="5" id="KW-0808">Transferase</keyword>
<evidence type="ECO:0000256" key="1">
    <source>
        <dbReference type="ARBA" id="ARBA00000085"/>
    </source>
</evidence>
<dbReference type="Gene3D" id="3.40.50.2300">
    <property type="match status" value="1"/>
</dbReference>
<dbReference type="OrthoDB" id="3369at2157"/>
<evidence type="ECO:0000256" key="13">
    <source>
        <dbReference type="PROSITE-ProRule" id="PRU00169"/>
    </source>
</evidence>
<evidence type="ECO:0000256" key="8">
    <source>
        <dbReference type="ARBA" id="ARBA00022777"/>
    </source>
</evidence>
<dbReference type="Pfam" id="PF00072">
    <property type="entry name" value="Response_reg"/>
    <property type="match status" value="1"/>
</dbReference>
<dbReference type="Gene3D" id="3.30.450.20">
    <property type="entry name" value="PAS domain"/>
    <property type="match status" value="1"/>
</dbReference>
<keyword evidence="6" id="KW-0812">Transmembrane</keyword>
<dbReference type="PANTHER" id="PTHR42878">
    <property type="entry name" value="TWO-COMPONENT HISTIDINE KINASE"/>
    <property type="match status" value="1"/>
</dbReference>
<accession>A0A8J8PB68</accession>
<dbReference type="SUPFAM" id="SSF55785">
    <property type="entry name" value="PYP-like sensor domain (PAS domain)"/>
    <property type="match status" value="1"/>
</dbReference>
<evidence type="ECO:0000256" key="2">
    <source>
        <dbReference type="ARBA" id="ARBA00004141"/>
    </source>
</evidence>
<protein>
    <recommendedName>
        <fullName evidence="3">histidine kinase</fullName>
        <ecNumber evidence="3">2.7.13.3</ecNumber>
    </recommendedName>
</protein>
<dbReference type="GO" id="GO:0000155">
    <property type="term" value="F:phosphorelay sensor kinase activity"/>
    <property type="evidence" value="ECO:0007669"/>
    <property type="project" value="InterPro"/>
</dbReference>
<dbReference type="CDD" id="cd00156">
    <property type="entry name" value="REC"/>
    <property type="match status" value="1"/>
</dbReference>
<dbReference type="SMART" id="SM00387">
    <property type="entry name" value="HATPase_c"/>
    <property type="match status" value="1"/>
</dbReference>
<dbReference type="InterPro" id="IPR003661">
    <property type="entry name" value="HisK_dim/P_dom"/>
</dbReference>
<dbReference type="AlphaFoldDB" id="A0A8J8PB68"/>
<dbReference type="NCBIfam" id="TIGR00229">
    <property type="entry name" value="sensory_box"/>
    <property type="match status" value="1"/>
</dbReference>
<evidence type="ECO:0000256" key="9">
    <source>
        <dbReference type="ARBA" id="ARBA00022840"/>
    </source>
</evidence>
<dbReference type="SMART" id="SM00091">
    <property type="entry name" value="PAS"/>
    <property type="match status" value="1"/>
</dbReference>
<dbReference type="InterPro" id="IPR004358">
    <property type="entry name" value="Sig_transdc_His_kin-like_C"/>
</dbReference>
<keyword evidence="11" id="KW-0902">Two-component regulatory system</keyword>
<dbReference type="PANTHER" id="PTHR42878:SF7">
    <property type="entry name" value="SENSOR HISTIDINE KINASE GLRK"/>
    <property type="match status" value="1"/>
</dbReference>
<comment type="catalytic activity">
    <reaction evidence="1">
        <text>ATP + protein L-histidine = ADP + protein N-phospho-L-histidine.</text>
        <dbReference type="EC" id="2.7.13.3"/>
    </reaction>
</comment>
<dbReference type="InterPro" id="IPR036097">
    <property type="entry name" value="HisK_dim/P_sf"/>
</dbReference>
<dbReference type="Gene3D" id="3.30.565.10">
    <property type="entry name" value="Histidine kinase-like ATPase, C-terminal domain"/>
    <property type="match status" value="1"/>
</dbReference>
<evidence type="ECO:0000256" key="6">
    <source>
        <dbReference type="ARBA" id="ARBA00022692"/>
    </source>
</evidence>
<evidence type="ECO:0000256" key="12">
    <source>
        <dbReference type="ARBA" id="ARBA00023136"/>
    </source>
</evidence>
<dbReference type="PROSITE" id="PS50110">
    <property type="entry name" value="RESPONSE_REGULATORY"/>
    <property type="match status" value="1"/>
</dbReference>
<dbReference type="RefSeq" id="WP_142980211.1">
    <property type="nucleotide sequence ID" value="NZ_RKLU01000004.1"/>
</dbReference>
<feature type="modified residue" description="4-aspartylphosphate" evidence="13">
    <location>
        <position position="57"/>
    </location>
</feature>
<keyword evidence="12" id="KW-0472">Membrane</keyword>
<dbReference type="InterPro" id="IPR013767">
    <property type="entry name" value="PAS_fold"/>
</dbReference>
<evidence type="ECO:0000259" key="14">
    <source>
        <dbReference type="PROSITE" id="PS50109"/>
    </source>
</evidence>
<dbReference type="PRINTS" id="PR00344">
    <property type="entry name" value="BCTRLSENSOR"/>
</dbReference>
<dbReference type="GO" id="GO:0005524">
    <property type="term" value="F:ATP binding"/>
    <property type="evidence" value="ECO:0007669"/>
    <property type="project" value="UniProtKB-KW"/>
</dbReference>
<evidence type="ECO:0000259" key="16">
    <source>
        <dbReference type="PROSITE" id="PS50112"/>
    </source>
</evidence>
<dbReference type="CDD" id="cd00082">
    <property type="entry name" value="HisKA"/>
    <property type="match status" value="1"/>
</dbReference>
<dbReference type="GO" id="GO:0030295">
    <property type="term" value="F:protein kinase activator activity"/>
    <property type="evidence" value="ECO:0007669"/>
    <property type="project" value="TreeGrafter"/>
</dbReference>
<dbReference type="SUPFAM" id="SSF47384">
    <property type="entry name" value="Homodimeric domain of signal transducing histidine kinase"/>
    <property type="match status" value="1"/>
</dbReference>
<sequence>MRTESLSILVVDDSEFFGNLVADTLESDHDMVTTAITDARAALSDVEFETVDCIVSDYQMPDLDGLEFYQAIADETDLPFILVTSEGDEEVASRAIRMGVDEYILKQDIFEEESLGLLANRIDNIVDRRRTQRKYEQLVDNSPDEISQVRLDGTILAANDKMAKAFNTSESKMVGSQLSAFLPEDVAANRLKQGQRATTAGSVVTFQDSIGLRHFHNIVVPLATGGEESSVQIVTREITLQKHNEEELKRKKEELAIINRIVSHDIKNDVNILSGWAEVLKDRVDDEYLDMLSHIEETSTHIAELTEITKDFVESLEGDADVELDAVDLATIIDTEVEKLRSDHDAVSVTVDREDDIEVRANELLASVVGNLLSNAVRHNDSDTPAIEITTERSETTLTLRIADNGPGVPDGQKEEIFGKGSKGPESPGTGIGLYLAHKLVDQYHGEIWIEDNEPTGAVFVVELPLSDPDV</sequence>
<evidence type="ECO:0000256" key="4">
    <source>
        <dbReference type="ARBA" id="ARBA00022553"/>
    </source>
</evidence>
<comment type="subcellular location">
    <subcellularLocation>
        <location evidence="2">Membrane</location>
        <topology evidence="2">Multi-pass membrane protein</topology>
    </subcellularLocation>
</comment>
<evidence type="ECO:0000256" key="10">
    <source>
        <dbReference type="ARBA" id="ARBA00022989"/>
    </source>
</evidence>
<feature type="domain" description="Response regulatory" evidence="15">
    <location>
        <begin position="7"/>
        <end position="121"/>
    </location>
</feature>
<dbReference type="InterPro" id="IPR005467">
    <property type="entry name" value="His_kinase_dom"/>
</dbReference>
<proteinExistence type="predicted"/>
<dbReference type="GO" id="GO:0006355">
    <property type="term" value="P:regulation of DNA-templated transcription"/>
    <property type="evidence" value="ECO:0007669"/>
    <property type="project" value="InterPro"/>
</dbReference>
<name>A0A8J8PB68_9EURY</name>
<keyword evidence="9" id="KW-0067">ATP-binding</keyword>
<evidence type="ECO:0000313" key="17">
    <source>
        <dbReference type="EMBL" id="TQQ80020.1"/>
    </source>
</evidence>
<dbReference type="EC" id="2.7.13.3" evidence="3"/>
<evidence type="ECO:0000256" key="3">
    <source>
        <dbReference type="ARBA" id="ARBA00012438"/>
    </source>
</evidence>
<dbReference type="GO" id="GO:0007234">
    <property type="term" value="P:osmosensory signaling via phosphorelay pathway"/>
    <property type="evidence" value="ECO:0007669"/>
    <property type="project" value="TreeGrafter"/>
</dbReference>
<evidence type="ECO:0000256" key="11">
    <source>
        <dbReference type="ARBA" id="ARBA00023012"/>
    </source>
</evidence>
<dbReference type="PROSITE" id="PS50109">
    <property type="entry name" value="HIS_KIN"/>
    <property type="match status" value="1"/>
</dbReference>
<dbReference type="Pfam" id="PF00989">
    <property type="entry name" value="PAS"/>
    <property type="match status" value="1"/>
</dbReference>
<dbReference type="SMART" id="SM00448">
    <property type="entry name" value="REC"/>
    <property type="match status" value="1"/>
</dbReference>
<dbReference type="SUPFAM" id="SSF52172">
    <property type="entry name" value="CheY-like"/>
    <property type="match status" value="1"/>
</dbReference>
<dbReference type="InterPro" id="IPR036890">
    <property type="entry name" value="HATPase_C_sf"/>
</dbReference>
<keyword evidence="18" id="KW-1185">Reference proteome</keyword>
<dbReference type="GO" id="GO:0000156">
    <property type="term" value="F:phosphorelay response regulator activity"/>
    <property type="evidence" value="ECO:0007669"/>
    <property type="project" value="TreeGrafter"/>
</dbReference>
<dbReference type="Pfam" id="PF02518">
    <property type="entry name" value="HATPase_c"/>
    <property type="match status" value="1"/>
</dbReference>
<gene>
    <name evidence="17" type="ORF">EGH24_11145</name>
</gene>
<dbReference type="InterPro" id="IPR050351">
    <property type="entry name" value="BphY/WalK/GraS-like"/>
</dbReference>
<feature type="domain" description="Histidine kinase" evidence="14">
    <location>
        <begin position="261"/>
        <end position="468"/>
    </location>
</feature>
<evidence type="ECO:0000259" key="15">
    <source>
        <dbReference type="PROSITE" id="PS50110"/>
    </source>
</evidence>